<name>A0ABD2KNT3_HETSC</name>
<keyword evidence="3" id="KW-1185">Reference proteome</keyword>
<feature type="compositionally biased region" description="Basic and acidic residues" evidence="1">
    <location>
        <begin position="79"/>
        <end position="89"/>
    </location>
</feature>
<evidence type="ECO:0000256" key="1">
    <source>
        <dbReference type="SAM" id="MobiDB-lite"/>
    </source>
</evidence>
<accession>A0ABD2KNT3</accession>
<feature type="region of interest" description="Disordered" evidence="1">
    <location>
        <begin position="25"/>
        <end position="89"/>
    </location>
</feature>
<dbReference type="EMBL" id="JBICCN010000007">
    <property type="protein sequence ID" value="KAL3104079.1"/>
    <property type="molecule type" value="Genomic_DNA"/>
</dbReference>
<feature type="compositionally biased region" description="Polar residues" evidence="1">
    <location>
        <begin position="30"/>
        <end position="43"/>
    </location>
</feature>
<evidence type="ECO:0000313" key="2">
    <source>
        <dbReference type="EMBL" id="KAL3104079.1"/>
    </source>
</evidence>
<proteinExistence type="predicted"/>
<sequence>MPTFASPVSSAGDDRLRPMTALERHRRSVNEQYNGQPPMSSRLSPLPAAQRDQAGALIHQQQTDNAGGRRRCKSQGRKVQRDYGHQRIW</sequence>
<organism evidence="2 3">
    <name type="scientific">Heterodera schachtii</name>
    <name type="common">Sugarbeet cyst nematode worm</name>
    <name type="synonym">Tylenchus schachtii</name>
    <dbReference type="NCBI Taxonomy" id="97005"/>
    <lineage>
        <taxon>Eukaryota</taxon>
        <taxon>Metazoa</taxon>
        <taxon>Ecdysozoa</taxon>
        <taxon>Nematoda</taxon>
        <taxon>Chromadorea</taxon>
        <taxon>Rhabditida</taxon>
        <taxon>Tylenchina</taxon>
        <taxon>Tylenchomorpha</taxon>
        <taxon>Tylenchoidea</taxon>
        <taxon>Heteroderidae</taxon>
        <taxon>Heteroderinae</taxon>
        <taxon>Heterodera</taxon>
    </lineage>
</organism>
<dbReference type="AlphaFoldDB" id="A0ABD2KNT3"/>
<evidence type="ECO:0000313" key="3">
    <source>
        <dbReference type="Proteomes" id="UP001620645"/>
    </source>
</evidence>
<reference evidence="2 3" key="1">
    <citation type="submission" date="2024-10" db="EMBL/GenBank/DDBJ databases">
        <authorList>
            <person name="Kim D."/>
        </authorList>
    </citation>
    <scope>NUCLEOTIDE SEQUENCE [LARGE SCALE GENOMIC DNA]</scope>
    <source>
        <strain evidence="2">Taebaek</strain>
    </source>
</reference>
<feature type="compositionally biased region" description="Basic residues" evidence="1">
    <location>
        <begin position="68"/>
        <end position="78"/>
    </location>
</feature>
<gene>
    <name evidence="2" type="ORF">niasHS_002106</name>
</gene>
<protein>
    <submittedName>
        <fullName evidence="2">Uncharacterized protein</fullName>
    </submittedName>
</protein>
<comment type="caution">
    <text evidence="2">The sequence shown here is derived from an EMBL/GenBank/DDBJ whole genome shotgun (WGS) entry which is preliminary data.</text>
</comment>
<dbReference type="Proteomes" id="UP001620645">
    <property type="component" value="Unassembled WGS sequence"/>
</dbReference>